<keyword evidence="9 17" id="KW-0808">Transferase</keyword>
<dbReference type="UniPathway" id="UPA00047">
    <property type="reaction ID" value="UER00058"/>
</dbReference>
<evidence type="ECO:0000256" key="12">
    <source>
        <dbReference type="ARBA" id="ARBA00048212"/>
    </source>
</evidence>
<dbReference type="InterPro" id="IPR005786">
    <property type="entry name" value="B_amino_transII"/>
</dbReference>
<evidence type="ECO:0000256" key="6">
    <source>
        <dbReference type="ARBA" id="ARBA00013053"/>
    </source>
</evidence>
<comment type="cofactor">
    <cofactor evidence="1">
        <name>pyridoxal 5'-phosphate</name>
        <dbReference type="ChEBI" id="CHEBI:597326"/>
    </cofactor>
</comment>
<evidence type="ECO:0000313" key="18">
    <source>
        <dbReference type="Proteomes" id="UP000650524"/>
    </source>
</evidence>
<organism evidence="17 18">
    <name type="scientific">Candidatus Desulfacyla euxinica</name>
    <dbReference type="NCBI Taxonomy" id="2841693"/>
    <lineage>
        <taxon>Bacteria</taxon>
        <taxon>Deltaproteobacteria</taxon>
        <taxon>Candidatus Desulfacyla</taxon>
    </lineage>
</organism>
<gene>
    <name evidence="17" type="ORF">H8E19_12570</name>
</gene>
<evidence type="ECO:0000256" key="13">
    <source>
        <dbReference type="ARBA" id="ARBA00048798"/>
    </source>
</evidence>
<dbReference type="Gene3D" id="3.30.470.10">
    <property type="match status" value="1"/>
</dbReference>
<feature type="region of interest" description="Disordered" evidence="16">
    <location>
        <begin position="1"/>
        <end position="20"/>
    </location>
</feature>
<dbReference type="EMBL" id="JACNJD010000266">
    <property type="protein sequence ID" value="MBC8178230.1"/>
    <property type="molecule type" value="Genomic_DNA"/>
</dbReference>
<evidence type="ECO:0000256" key="1">
    <source>
        <dbReference type="ARBA" id="ARBA00001933"/>
    </source>
</evidence>
<evidence type="ECO:0000256" key="5">
    <source>
        <dbReference type="ARBA" id="ARBA00009320"/>
    </source>
</evidence>
<evidence type="ECO:0000313" key="17">
    <source>
        <dbReference type="EMBL" id="MBC8178230.1"/>
    </source>
</evidence>
<evidence type="ECO:0000256" key="11">
    <source>
        <dbReference type="ARBA" id="ARBA00023304"/>
    </source>
</evidence>
<dbReference type="Proteomes" id="UP000650524">
    <property type="component" value="Unassembled WGS sequence"/>
</dbReference>
<dbReference type="InterPro" id="IPR036038">
    <property type="entry name" value="Aminotransferase-like"/>
</dbReference>
<evidence type="ECO:0000256" key="15">
    <source>
        <dbReference type="PIRSR" id="PIRSR006468-1"/>
    </source>
</evidence>
<evidence type="ECO:0000256" key="8">
    <source>
        <dbReference type="ARBA" id="ARBA00022605"/>
    </source>
</evidence>
<dbReference type="UniPathway" id="UPA00049">
    <property type="reaction ID" value="UER00062"/>
</dbReference>
<evidence type="ECO:0000256" key="4">
    <source>
        <dbReference type="ARBA" id="ARBA00005072"/>
    </source>
</evidence>
<dbReference type="InterPro" id="IPR043131">
    <property type="entry name" value="BCAT-like_N"/>
</dbReference>
<dbReference type="InterPro" id="IPR043132">
    <property type="entry name" value="BCAT-like_C"/>
</dbReference>
<dbReference type="PANTHER" id="PTHR11825:SF44">
    <property type="entry name" value="BRANCHED-CHAIN-AMINO-ACID AMINOTRANSFERASE"/>
    <property type="match status" value="1"/>
</dbReference>
<evidence type="ECO:0000256" key="3">
    <source>
        <dbReference type="ARBA" id="ARBA00004931"/>
    </source>
</evidence>
<comment type="catalytic activity">
    <reaction evidence="13">
        <text>L-isoleucine + 2-oxoglutarate = (S)-3-methyl-2-oxopentanoate + L-glutamate</text>
        <dbReference type="Rhea" id="RHEA:24801"/>
        <dbReference type="ChEBI" id="CHEBI:16810"/>
        <dbReference type="ChEBI" id="CHEBI:29985"/>
        <dbReference type="ChEBI" id="CHEBI:35146"/>
        <dbReference type="ChEBI" id="CHEBI:58045"/>
        <dbReference type="EC" id="2.6.1.42"/>
    </reaction>
</comment>
<dbReference type="InterPro" id="IPR033939">
    <property type="entry name" value="BCAT_family"/>
</dbReference>
<dbReference type="UniPathway" id="UPA00048">
    <property type="reaction ID" value="UER00073"/>
</dbReference>
<comment type="pathway">
    <text evidence="3">Amino-acid biosynthesis; L-valine biosynthesis; L-valine from pyruvate: step 4/4.</text>
</comment>
<proteinExistence type="inferred from homology"/>
<dbReference type="GO" id="GO:0009098">
    <property type="term" value="P:L-leucine biosynthetic process"/>
    <property type="evidence" value="ECO:0007669"/>
    <property type="project" value="UniProtKB-UniPathway"/>
</dbReference>
<dbReference type="SUPFAM" id="SSF56752">
    <property type="entry name" value="D-aminoacid aminotransferase-like PLP-dependent enzymes"/>
    <property type="match status" value="1"/>
</dbReference>
<dbReference type="NCBIfam" id="TIGR01123">
    <property type="entry name" value="ilvE_II"/>
    <property type="match status" value="1"/>
</dbReference>
<dbReference type="PANTHER" id="PTHR11825">
    <property type="entry name" value="SUBGROUP IIII AMINOTRANSFERASE"/>
    <property type="match status" value="1"/>
</dbReference>
<comment type="catalytic activity">
    <reaction evidence="12">
        <text>L-valine + 2-oxoglutarate = 3-methyl-2-oxobutanoate + L-glutamate</text>
        <dbReference type="Rhea" id="RHEA:24813"/>
        <dbReference type="ChEBI" id="CHEBI:11851"/>
        <dbReference type="ChEBI" id="CHEBI:16810"/>
        <dbReference type="ChEBI" id="CHEBI:29985"/>
        <dbReference type="ChEBI" id="CHEBI:57762"/>
        <dbReference type="EC" id="2.6.1.42"/>
    </reaction>
</comment>
<keyword evidence="10" id="KW-0663">Pyridoxal phosphate</keyword>
<sequence length="357" mass="39720">MEIKVTQAEQSQMKTKPADESQLGFGDIVTDHMYKLDWQTGKGWSNPRIEPYGPIPIDPAAMVLHYGQEVFEGLKAYTAQDGGINLFRPEENFKRLNRSAKRLCMPEVDIDLAMEGMKKLILLDRNWIPKSEGTSLYIRPTMIATEPHLGVRPAKTYLFYIIIGPVGAYYKEGLNPVKIYVEDFFVRAAIGGTGEAKTSGNYAASLLAAEEAKKKGFTQVLWLDAAERKYVEEVGTMNMFFVIEDEVITAPLNGSILPGNTRDSVIRIVKEWGMKMSERSLTIDEVIAAAKDGRLKEAFGTGTAAVISPVGQITYKDEDYIVGGGKMGELSQKLYDEIVAVQYGHKPDPYGWVERIG</sequence>
<keyword evidence="8" id="KW-0028">Amino-acid biosynthesis</keyword>
<dbReference type="Gene3D" id="3.20.10.10">
    <property type="entry name" value="D-amino Acid Aminotransferase, subunit A, domain 2"/>
    <property type="match status" value="1"/>
</dbReference>
<name>A0A8J6N110_9DELT</name>
<dbReference type="PIRSF" id="PIRSF006468">
    <property type="entry name" value="BCAT1"/>
    <property type="match status" value="1"/>
</dbReference>
<dbReference type="GO" id="GO:0004084">
    <property type="term" value="F:branched-chain-amino-acid transaminase activity"/>
    <property type="evidence" value="ECO:0007669"/>
    <property type="project" value="UniProtKB-EC"/>
</dbReference>
<evidence type="ECO:0000256" key="7">
    <source>
        <dbReference type="ARBA" id="ARBA00022576"/>
    </source>
</evidence>
<dbReference type="CDD" id="cd01557">
    <property type="entry name" value="BCAT_beta_family"/>
    <property type="match status" value="1"/>
</dbReference>
<keyword evidence="11" id="KW-0100">Branched-chain amino acid biosynthesis</keyword>
<evidence type="ECO:0000256" key="16">
    <source>
        <dbReference type="SAM" id="MobiDB-lite"/>
    </source>
</evidence>
<accession>A0A8J6N110</accession>
<feature type="modified residue" description="N6-(pyridoxal phosphate)lysine" evidence="15">
    <location>
        <position position="197"/>
    </location>
</feature>
<dbReference type="GO" id="GO:0009099">
    <property type="term" value="P:L-valine biosynthetic process"/>
    <property type="evidence" value="ECO:0007669"/>
    <property type="project" value="UniProtKB-UniPathway"/>
</dbReference>
<protein>
    <recommendedName>
        <fullName evidence="6">branched-chain-amino-acid transaminase</fullName>
        <ecNumber evidence="6">2.6.1.42</ecNumber>
    </recommendedName>
</protein>
<dbReference type="EC" id="2.6.1.42" evidence="6"/>
<dbReference type="NCBIfam" id="NF009897">
    <property type="entry name" value="PRK13357.1"/>
    <property type="match status" value="1"/>
</dbReference>
<evidence type="ECO:0000256" key="10">
    <source>
        <dbReference type="ARBA" id="ARBA00022898"/>
    </source>
</evidence>
<comment type="similarity">
    <text evidence="5">Belongs to the class-IV pyridoxal-phosphate-dependent aminotransferase family.</text>
</comment>
<evidence type="ECO:0000256" key="14">
    <source>
        <dbReference type="ARBA" id="ARBA00049229"/>
    </source>
</evidence>
<dbReference type="InterPro" id="IPR001544">
    <property type="entry name" value="Aminotrans_IV"/>
</dbReference>
<comment type="pathway">
    <text evidence="4">Amino-acid biosynthesis; L-leucine biosynthesis; L-leucine from 3-methyl-2-oxobutanoate: step 4/4.</text>
</comment>
<comment type="catalytic activity">
    <reaction evidence="14">
        <text>L-leucine + 2-oxoglutarate = 4-methyl-2-oxopentanoate + L-glutamate</text>
        <dbReference type="Rhea" id="RHEA:18321"/>
        <dbReference type="ChEBI" id="CHEBI:16810"/>
        <dbReference type="ChEBI" id="CHEBI:17865"/>
        <dbReference type="ChEBI" id="CHEBI:29985"/>
        <dbReference type="ChEBI" id="CHEBI:57427"/>
        <dbReference type="EC" id="2.6.1.42"/>
    </reaction>
</comment>
<evidence type="ECO:0000256" key="2">
    <source>
        <dbReference type="ARBA" id="ARBA00004824"/>
    </source>
</evidence>
<reference evidence="17 18" key="1">
    <citation type="submission" date="2020-08" db="EMBL/GenBank/DDBJ databases">
        <title>Bridging the membrane lipid divide: bacteria of the FCB group superphylum have the potential to synthesize archaeal ether lipids.</title>
        <authorList>
            <person name="Villanueva L."/>
            <person name="Von Meijenfeldt F.A.B."/>
            <person name="Westbye A.B."/>
            <person name="Yadav S."/>
            <person name="Hopmans E.C."/>
            <person name="Dutilh B.E."/>
            <person name="Sinninghe Damste J.S."/>
        </authorList>
    </citation>
    <scope>NUCLEOTIDE SEQUENCE [LARGE SCALE GENOMIC DNA]</scope>
    <source>
        <strain evidence="17">NIOZ-UU27</strain>
    </source>
</reference>
<comment type="caution">
    <text evidence="17">The sequence shown here is derived from an EMBL/GenBank/DDBJ whole genome shotgun (WGS) entry which is preliminary data.</text>
</comment>
<comment type="pathway">
    <text evidence="2">Amino-acid biosynthesis; L-isoleucine biosynthesis; L-isoleucine from 2-oxobutanoate: step 4/4.</text>
</comment>
<dbReference type="GO" id="GO:0009097">
    <property type="term" value="P:isoleucine biosynthetic process"/>
    <property type="evidence" value="ECO:0007669"/>
    <property type="project" value="UniProtKB-UniPathway"/>
</dbReference>
<dbReference type="AlphaFoldDB" id="A0A8J6N110"/>
<keyword evidence="7 17" id="KW-0032">Aminotransferase</keyword>
<evidence type="ECO:0000256" key="9">
    <source>
        <dbReference type="ARBA" id="ARBA00022679"/>
    </source>
</evidence>
<dbReference type="Pfam" id="PF01063">
    <property type="entry name" value="Aminotran_4"/>
    <property type="match status" value="1"/>
</dbReference>